<dbReference type="EMBL" id="JAUNZN010000024">
    <property type="protein sequence ID" value="KAK4808567.1"/>
    <property type="molecule type" value="Genomic_DNA"/>
</dbReference>
<comment type="caution">
    <text evidence="2">The sequence shown here is derived from an EMBL/GenBank/DDBJ whole genome shotgun (WGS) entry which is preliminary data.</text>
</comment>
<evidence type="ECO:0000313" key="2">
    <source>
        <dbReference type="EMBL" id="KAK4808567.1"/>
    </source>
</evidence>
<name>A0AAN7N4K7_MYCAM</name>
<accession>A0AAN7N4K7</accession>
<proteinExistence type="predicted"/>
<gene>
    <name evidence="2" type="ORF">QYF61_009870</name>
</gene>
<evidence type="ECO:0000256" key="1">
    <source>
        <dbReference type="SAM" id="MobiDB-lite"/>
    </source>
</evidence>
<dbReference type="Proteomes" id="UP001333110">
    <property type="component" value="Unassembled WGS sequence"/>
</dbReference>
<dbReference type="AlphaFoldDB" id="A0AAN7N4K7"/>
<sequence length="134" mass="15454">MSRGEVGQREREGGKKVRHLEKSVSMRYQKVDEKPHFHLDGGTACHRHTGGSQVSGHLDDEYTGASLIWRKVGKAGTVPHREEKSQGRSHQCEGCEERRARLFSMVSSDRTRGIWHKLKQRRLSFERTRNPFSE</sequence>
<protein>
    <submittedName>
        <fullName evidence="2">Uncharacterized protein</fullName>
    </submittedName>
</protein>
<feature type="region of interest" description="Disordered" evidence="1">
    <location>
        <begin position="1"/>
        <end position="22"/>
    </location>
</feature>
<reference evidence="2 3" key="1">
    <citation type="journal article" date="2023" name="J. Hered.">
        <title>Chromosome-level genome of the wood stork (Mycteria americana) provides insight into avian chromosome evolution.</title>
        <authorList>
            <person name="Flamio R. Jr."/>
            <person name="Ramstad K.M."/>
        </authorList>
    </citation>
    <scope>NUCLEOTIDE SEQUENCE [LARGE SCALE GENOMIC DNA]</scope>
    <source>
        <strain evidence="2">JAX WOST 10</strain>
    </source>
</reference>
<organism evidence="2 3">
    <name type="scientific">Mycteria americana</name>
    <name type="common">Wood stork</name>
    <dbReference type="NCBI Taxonomy" id="33587"/>
    <lineage>
        <taxon>Eukaryota</taxon>
        <taxon>Metazoa</taxon>
        <taxon>Chordata</taxon>
        <taxon>Craniata</taxon>
        <taxon>Vertebrata</taxon>
        <taxon>Euteleostomi</taxon>
        <taxon>Archelosauria</taxon>
        <taxon>Archosauria</taxon>
        <taxon>Dinosauria</taxon>
        <taxon>Saurischia</taxon>
        <taxon>Theropoda</taxon>
        <taxon>Coelurosauria</taxon>
        <taxon>Aves</taxon>
        <taxon>Neognathae</taxon>
        <taxon>Neoaves</taxon>
        <taxon>Aequornithes</taxon>
        <taxon>Ciconiiformes</taxon>
        <taxon>Ciconiidae</taxon>
        <taxon>Mycteria</taxon>
    </lineage>
</organism>
<evidence type="ECO:0000313" key="3">
    <source>
        <dbReference type="Proteomes" id="UP001333110"/>
    </source>
</evidence>
<keyword evidence="3" id="KW-1185">Reference proteome</keyword>